<name>A0A3M3A5J0_PSEA0</name>
<protein>
    <submittedName>
        <fullName evidence="1">Uncharacterized protein</fullName>
    </submittedName>
</protein>
<sequence length="211" mass="23320">MGTHLRLIVSVILTVILLDHVIARHLVWIGHLEHILTSAMVDATSRIKHLVNELVITNDSHSVTAFRGYQVGCQPIVIQIIVIIEPWFNADEIATVDHTHPAIAQIFDSAITMQMRGVSPQVIDSRIICLAALDKTIKPTVRSALLPLFSIHKSTQLTDSRNVSSESLLLDPGTVCKRTKQALFGKRLPLITKLDAQLSHGFHPVELSNSI</sequence>
<organism evidence="1 2">
    <name type="scientific">Pseudomonas amygdali pv. eriobotryae</name>
    <dbReference type="NCBI Taxonomy" id="129137"/>
    <lineage>
        <taxon>Bacteria</taxon>
        <taxon>Pseudomonadati</taxon>
        <taxon>Pseudomonadota</taxon>
        <taxon>Gammaproteobacteria</taxon>
        <taxon>Pseudomonadales</taxon>
        <taxon>Pseudomonadaceae</taxon>
        <taxon>Pseudomonas</taxon>
        <taxon>Pseudomonas amygdali</taxon>
    </lineage>
</organism>
<comment type="caution">
    <text evidence="1">The sequence shown here is derived from an EMBL/GenBank/DDBJ whole genome shotgun (WGS) entry which is preliminary data.</text>
</comment>
<reference evidence="1 2" key="1">
    <citation type="submission" date="2018-08" db="EMBL/GenBank/DDBJ databases">
        <title>Recombination of ecologically and evolutionarily significant loci maintains genetic cohesion in the Pseudomonas syringae species complex.</title>
        <authorList>
            <person name="Dillon M."/>
            <person name="Thakur S."/>
            <person name="Almeida R.N.D."/>
            <person name="Weir B.S."/>
            <person name="Guttman D.S."/>
        </authorList>
    </citation>
    <scope>NUCLEOTIDE SEQUENCE [LARGE SCALE GENOMIC DNA]</scope>
    <source>
        <strain evidence="1 2">ICMP 8636</strain>
    </source>
</reference>
<proteinExistence type="predicted"/>
<dbReference type="Proteomes" id="UP000272627">
    <property type="component" value="Unassembled WGS sequence"/>
</dbReference>
<dbReference type="AlphaFoldDB" id="A0A3M3A5J0"/>
<accession>A0A3M3A5J0</accession>
<gene>
    <name evidence="1" type="ORF">ALQ86_200180</name>
</gene>
<evidence type="ECO:0000313" key="1">
    <source>
        <dbReference type="EMBL" id="RML95753.1"/>
    </source>
</evidence>
<evidence type="ECO:0000313" key="2">
    <source>
        <dbReference type="Proteomes" id="UP000272627"/>
    </source>
</evidence>
<dbReference type="EMBL" id="RBOA01000445">
    <property type="protein sequence ID" value="RML95753.1"/>
    <property type="molecule type" value="Genomic_DNA"/>
</dbReference>